<evidence type="ECO:0000313" key="1">
    <source>
        <dbReference type="EMBL" id="MBX35599.1"/>
    </source>
</evidence>
<protein>
    <submittedName>
        <fullName evidence="1">Uncharacterized protein</fullName>
    </submittedName>
</protein>
<accession>A0A2P2MZH2</accession>
<organism evidence="1">
    <name type="scientific">Rhizophora mucronata</name>
    <name type="common">Asiatic mangrove</name>
    <dbReference type="NCBI Taxonomy" id="61149"/>
    <lineage>
        <taxon>Eukaryota</taxon>
        <taxon>Viridiplantae</taxon>
        <taxon>Streptophyta</taxon>
        <taxon>Embryophyta</taxon>
        <taxon>Tracheophyta</taxon>
        <taxon>Spermatophyta</taxon>
        <taxon>Magnoliopsida</taxon>
        <taxon>eudicotyledons</taxon>
        <taxon>Gunneridae</taxon>
        <taxon>Pentapetalae</taxon>
        <taxon>rosids</taxon>
        <taxon>fabids</taxon>
        <taxon>Malpighiales</taxon>
        <taxon>Rhizophoraceae</taxon>
        <taxon>Rhizophora</taxon>
    </lineage>
</organism>
<name>A0A2P2MZH2_RHIMU</name>
<reference evidence="1" key="1">
    <citation type="submission" date="2018-02" db="EMBL/GenBank/DDBJ databases">
        <title>Rhizophora mucronata_Transcriptome.</title>
        <authorList>
            <person name="Meera S.P."/>
            <person name="Sreeshan A."/>
            <person name="Augustine A."/>
        </authorList>
    </citation>
    <scope>NUCLEOTIDE SEQUENCE</scope>
    <source>
        <tissue evidence="1">Leaf</tissue>
    </source>
</reference>
<dbReference type="EMBL" id="GGEC01055115">
    <property type="protein sequence ID" value="MBX35599.1"/>
    <property type="molecule type" value="Transcribed_RNA"/>
</dbReference>
<sequence>MHVNFQSGISPYCNT</sequence>
<proteinExistence type="predicted"/>